<dbReference type="GeneID" id="105265754"/>
<evidence type="ECO:0000256" key="7">
    <source>
        <dbReference type="ARBA" id="ARBA00023136"/>
    </source>
</evidence>
<dbReference type="GO" id="GO:0007165">
    <property type="term" value="P:signal transduction"/>
    <property type="evidence" value="ECO:0007669"/>
    <property type="project" value="UniProtKB-KW"/>
</dbReference>
<dbReference type="AlphaFoldDB" id="A0A9R1T2Z2"/>
<keyword evidence="2" id="KW-1003">Cell membrane</keyword>
<evidence type="ECO:0000256" key="10">
    <source>
        <dbReference type="SAM" id="Phobius"/>
    </source>
</evidence>
<dbReference type="Proteomes" id="UP000694866">
    <property type="component" value="Unplaced"/>
</dbReference>
<keyword evidence="3" id="KW-0716">Sensory transduction</keyword>
<dbReference type="GO" id="GO:0004984">
    <property type="term" value="F:olfactory receptor activity"/>
    <property type="evidence" value="ECO:0007669"/>
    <property type="project" value="InterPro"/>
</dbReference>
<evidence type="ECO:0000313" key="12">
    <source>
        <dbReference type="RefSeq" id="XP_011301745.1"/>
    </source>
</evidence>
<protein>
    <submittedName>
        <fullName evidence="12">Odorant receptor 85d</fullName>
    </submittedName>
</protein>
<dbReference type="GO" id="GO:0005549">
    <property type="term" value="F:odorant binding"/>
    <property type="evidence" value="ECO:0007669"/>
    <property type="project" value="InterPro"/>
</dbReference>
<keyword evidence="5" id="KW-0552">Olfaction</keyword>
<evidence type="ECO:0000256" key="2">
    <source>
        <dbReference type="ARBA" id="ARBA00022475"/>
    </source>
</evidence>
<feature type="transmembrane region" description="Helical" evidence="10">
    <location>
        <begin position="210"/>
        <end position="232"/>
    </location>
</feature>
<evidence type="ECO:0000256" key="6">
    <source>
        <dbReference type="ARBA" id="ARBA00022989"/>
    </source>
</evidence>
<keyword evidence="4 10" id="KW-0812">Transmembrane</keyword>
<keyword evidence="8 12" id="KW-0675">Receptor</keyword>
<evidence type="ECO:0000313" key="11">
    <source>
        <dbReference type="Proteomes" id="UP000694866"/>
    </source>
</evidence>
<keyword evidence="11" id="KW-1185">Reference proteome</keyword>
<dbReference type="PANTHER" id="PTHR21137">
    <property type="entry name" value="ODORANT RECEPTOR"/>
    <property type="match status" value="1"/>
</dbReference>
<evidence type="ECO:0000256" key="5">
    <source>
        <dbReference type="ARBA" id="ARBA00022725"/>
    </source>
</evidence>
<evidence type="ECO:0000256" key="3">
    <source>
        <dbReference type="ARBA" id="ARBA00022606"/>
    </source>
</evidence>
<feature type="transmembrane region" description="Helical" evidence="10">
    <location>
        <begin position="129"/>
        <end position="151"/>
    </location>
</feature>
<evidence type="ECO:0000256" key="9">
    <source>
        <dbReference type="ARBA" id="ARBA00023224"/>
    </source>
</evidence>
<gene>
    <name evidence="12" type="primary">LOC105265754</name>
</gene>
<dbReference type="PANTHER" id="PTHR21137:SF35">
    <property type="entry name" value="ODORANT RECEPTOR 19A-RELATED"/>
    <property type="match status" value="1"/>
</dbReference>
<organism evidence="11 12">
    <name type="scientific">Fopius arisanus</name>
    <dbReference type="NCBI Taxonomy" id="64838"/>
    <lineage>
        <taxon>Eukaryota</taxon>
        <taxon>Metazoa</taxon>
        <taxon>Ecdysozoa</taxon>
        <taxon>Arthropoda</taxon>
        <taxon>Hexapoda</taxon>
        <taxon>Insecta</taxon>
        <taxon>Pterygota</taxon>
        <taxon>Neoptera</taxon>
        <taxon>Endopterygota</taxon>
        <taxon>Hymenoptera</taxon>
        <taxon>Apocrita</taxon>
        <taxon>Ichneumonoidea</taxon>
        <taxon>Braconidae</taxon>
        <taxon>Opiinae</taxon>
        <taxon>Fopius</taxon>
    </lineage>
</organism>
<dbReference type="KEGG" id="fas:105265754"/>
<name>A0A9R1T2Z2_9HYME</name>
<sequence>MPKLIKLLESTKDIDIAMECVPMLCVHSVGLVKFFNWAINQDQMTRLLLAIERDWKSLKLQRDIKLLSQFTDRGRKINSIYATAMYGILVVYLLSPGIPKILDIILPLNQSRPRVFLYQTEYFCDQNEYYVHILIHAYVTVPLSVTVLVYFDNLFAIFINHTCGMCEVLKNYLEDIGADDADILERIKMCANLQTNIIEFISDLESAYTIALLVIVGLNMMVVTTTGMMAVIKVNEPSEVIRYTTFNSGTIFHLFWSSWQGHNLIVQSETVFTSVYQNNWYRIPCKYQKMLLPLMMRSLTPCQITAGKLYVMSMNSFGGAMRMTLSFLTLLLSVR</sequence>
<dbReference type="GO" id="GO:0005886">
    <property type="term" value="C:plasma membrane"/>
    <property type="evidence" value="ECO:0007669"/>
    <property type="project" value="UniProtKB-SubCell"/>
</dbReference>
<evidence type="ECO:0000256" key="1">
    <source>
        <dbReference type="ARBA" id="ARBA00004651"/>
    </source>
</evidence>
<accession>A0A9R1T2Z2</accession>
<reference evidence="12" key="1">
    <citation type="submission" date="2025-08" db="UniProtKB">
        <authorList>
            <consortium name="RefSeq"/>
        </authorList>
    </citation>
    <scope>IDENTIFICATION</scope>
    <source>
        <strain evidence="12">USDA-PBARC FA_bdor</strain>
        <tissue evidence="12">Whole organism</tissue>
    </source>
</reference>
<dbReference type="Pfam" id="PF02949">
    <property type="entry name" value="7tm_6"/>
    <property type="match status" value="1"/>
</dbReference>
<keyword evidence="6 10" id="KW-1133">Transmembrane helix</keyword>
<comment type="subcellular location">
    <subcellularLocation>
        <location evidence="1">Cell membrane</location>
        <topology evidence="1">Multi-pass membrane protein</topology>
    </subcellularLocation>
</comment>
<dbReference type="OrthoDB" id="6614360at2759"/>
<keyword evidence="7 10" id="KW-0472">Membrane</keyword>
<keyword evidence="9" id="KW-0807">Transducer</keyword>
<evidence type="ECO:0000256" key="8">
    <source>
        <dbReference type="ARBA" id="ARBA00023170"/>
    </source>
</evidence>
<proteinExistence type="predicted"/>
<feature type="transmembrane region" description="Helical" evidence="10">
    <location>
        <begin position="80"/>
        <end position="98"/>
    </location>
</feature>
<dbReference type="InterPro" id="IPR004117">
    <property type="entry name" value="7tm6_olfct_rcpt"/>
</dbReference>
<evidence type="ECO:0000256" key="4">
    <source>
        <dbReference type="ARBA" id="ARBA00022692"/>
    </source>
</evidence>
<dbReference type="RefSeq" id="XP_011301745.1">
    <property type="nucleotide sequence ID" value="XM_011303443.1"/>
</dbReference>